<dbReference type="PANTHER" id="PTHR14296">
    <property type="entry name" value="REMODELING AND SPACING FACTOR 1"/>
    <property type="match status" value="1"/>
</dbReference>
<feature type="region of interest" description="Disordered" evidence="1">
    <location>
        <begin position="70"/>
        <end position="149"/>
    </location>
</feature>
<protein>
    <submittedName>
        <fullName evidence="2">Uncharacterized protein</fullName>
    </submittedName>
</protein>
<dbReference type="GO" id="GO:0031213">
    <property type="term" value="C:RSF complex"/>
    <property type="evidence" value="ECO:0007669"/>
    <property type="project" value="InterPro"/>
</dbReference>
<feature type="compositionally biased region" description="Acidic residues" evidence="1">
    <location>
        <begin position="231"/>
        <end position="252"/>
    </location>
</feature>
<evidence type="ECO:0000313" key="2">
    <source>
        <dbReference type="EMBL" id="CEK51973.1"/>
    </source>
</evidence>
<accession>A0A0B6Y7D0</accession>
<feature type="compositionally biased region" description="Basic residues" evidence="1">
    <location>
        <begin position="119"/>
        <end position="137"/>
    </location>
</feature>
<feature type="compositionally biased region" description="Basic and acidic residues" evidence="1">
    <location>
        <begin position="70"/>
        <end position="92"/>
    </location>
</feature>
<feature type="compositionally biased region" description="Basic and acidic residues" evidence="1">
    <location>
        <begin position="171"/>
        <end position="189"/>
    </location>
</feature>
<reference evidence="2" key="1">
    <citation type="submission" date="2014-12" db="EMBL/GenBank/DDBJ databases">
        <title>Insight into the proteome of Arion vulgaris.</title>
        <authorList>
            <person name="Aradska J."/>
            <person name="Bulat T."/>
            <person name="Smidak R."/>
            <person name="Sarate P."/>
            <person name="Gangsoo J."/>
            <person name="Sialana F."/>
            <person name="Bilban M."/>
            <person name="Lubec G."/>
        </authorList>
    </citation>
    <scope>NUCLEOTIDE SEQUENCE</scope>
    <source>
        <tissue evidence="2">Skin</tissue>
    </source>
</reference>
<feature type="compositionally biased region" description="Basic and acidic residues" evidence="1">
    <location>
        <begin position="103"/>
        <end position="115"/>
    </location>
</feature>
<name>A0A0B6Y7D0_9EUPU</name>
<feature type="region of interest" description="Disordered" evidence="1">
    <location>
        <begin position="168"/>
        <end position="252"/>
    </location>
</feature>
<dbReference type="InterPro" id="IPR028938">
    <property type="entry name" value="Rsf1-like"/>
</dbReference>
<dbReference type="PANTHER" id="PTHR14296:SF16">
    <property type="entry name" value="REMODELING AND SPACING FACTOR 1"/>
    <property type="match status" value="1"/>
</dbReference>
<dbReference type="GO" id="GO:0042393">
    <property type="term" value="F:histone binding"/>
    <property type="evidence" value="ECO:0007669"/>
    <property type="project" value="TreeGrafter"/>
</dbReference>
<evidence type="ECO:0000256" key="1">
    <source>
        <dbReference type="SAM" id="MobiDB-lite"/>
    </source>
</evidence>
<sequence>FCPPCEHSKLVDRLLECLQTFDTTIKKRDRLNKRQERLAFVGISISNILHGERKLVPSVKFDNQGKKQVYKKEEDLNTDARSERLESRKQEDSASTSSYESEQSPKHMYRSERLAQRQTQKRSCKVKHREKSRREKHMPKVEELSQRACRSRGAVSYQFKEFDELISSAIEDDKPCRREKPPGISRGKDMSNILGASDEEEEKIRQRDGDCGQPPPVVKKKCRRRLTRLDSDDDPDEDDSDEFQLSEEDDSD</sequence>
<dbReference type="GO" id="GO:0045892">
    <property type="term" value="P:negative regulation of DNA-templated transcription"/>
    <property type="evidence" value="ECO:0007669"/>
    <property type="project" value="TreeGrafter"/>
</dbReference>
<organism evidence="2">
    <name type="scientific">Arion vulgaris</name>
    <dbReference type="NCBI Taxonomy" id="1028688"/>
    <lineage>
        <taxon>Eukaryota</taxon>
        <taxon>Metazoa</taxon>
        <taxon>Spiralia</taxon>
        <taxon>Lophotrochozoa</taxon>
        <taxon>Mollusca</taxon>
        <taxon>Gastropoda</taxon>
        <taxon>Heterobranchia</taxon>
        <taxon>Euthyneura</taxon>
        <taxon>Panpulmonata</taxon>
        <taxon>Eupulmonata</taxon>
        <taxon>Stylommatophora</taxon>
        <taxon>Helicina</taxon>
        <taxon>Arionoidea</taxon>
        <taxon>Arionidae</taxon>
        <taxon>Arion</taxon>
    </lineage>
</organism>
<feature type="compositionally biased region" description="Low complexity" evidence="1">
    <location>
        <begin position="93"/>
        <end position="102"/>
    </location>
</feature>
<feature type="non-terminal residue" evidence="2">
    <location>
        <position position="252"/>
    </location>
</feature>
<dbReference type="AlphaFoldDB" id="A0A0B6Y7D0"/>
<feature type="non-terminal residue" evidence="2">
    <location>
        <position position="1"/>
    </location>
</feature>
<gene>
    <name evidence="2" type="primary">ORF15000</name>
</gene>
<dbReference type="EMBL" id="HACG01005108">
    <property type="protein sequence ID" value="CEK51973.1"/>
    <property type="molecule type" value="Transcribed_RNA"/>
</dbReference>
<proteinExistence type="predicted"/>